<organism evidence="1 2">
    <name type="scientific">Mesobacillus selenatarsenatis (strain DSM 18680 / JCM 14380 / FERM P-15431 / SF-1)</name>
    <dbReference type="NCBI Taxonomy" id="1321606"/>
    <lineage>
        <taxon>Bacteria</taxon>
        <taxon>Bacillati</taxon>
        <taxon>Bacillota</taxon>
        <taxon>Bacilli</taxon>
        <taxon>Bacillales</taxon>
        <taxon>Bacillaceae</taxon>
        <taxon>Mesobacillus</taxon>
    </lineage>
</organism>
<dbReference type="EMBL" id="BASE01000106">
    <property type="protein sequence ID" value="GAM16076.1"/>
    <property type="molecule type" value="Genomic_DNA"/>
</dbReference>
<reference evidence="1 2" key="1">
    <citation type="submission" date="2013-06" db="EMBL/GenBank/DDBJ databases">
        <title>Whole genome shotgun sequence of Bacillus selenatarsenatis SF-1.</title>
        <authorList>
            <person name="Kuroda M."/>
            <person name="Sei K."/>
            <person name="Yamashita M."/>
            <person name="Ike M."/>
        </authorList>
    </citation>
    <scope>NUCLEOTIDE SEQUENCE [LARGE SCALE GENOMIC DNA]</scope>
    <source>
        <strain evidence="1 2">SF-1</strain>
    </source>
</reference>
<keyword evidence="2" id="KW-1185">Reference proteome</keyword>
<name>A0A0A8XD33_MESS1</name>
<dbReference type="AlphaFoldDB" id="A0A0A8XD33"/>
<accession>A0A0A8XD33</accession>
<dbReference type="Proteomes" id="UP000031014">
    <property type="component" value="Unassembled WGS sequence"/>
</dbReference>
<protein>
    <submittedName>
        <fullName evidence="1">Uncharacterized protein</fullName>
    </submittedName>
</protein>
<proteinExistence type="predicted"/>
<sequence length="37" mass="4304">MFEYESPEVVLAYVVVPVVVSYEAFSVEEVYMLLFIL</sequence>
<evidence type="ECO:0000313" key="1">
    <source>
        <dbReference type="EMBL" id="GAM16076.1"/>
    </source>
</evidence>
<comment type="caution">
    <text evidence="1">The sequence shown here is derived from an EMBL/GenBank/DDBJ whole genome shotgun (WGS) entry which is preliminary data.</text>
</comment>
<gene>
    <name evidence="1" type="ORF">SAMD00020551_4249</name>
</gene>
<dbReference type="STRING" id="1321606.SAMD00020551_4249"/>
<evidence type="ECO:0000313" key="2">
    <source>
        <dbReference type="Proteomes" id="UP000031014"/>
    </source>
</evidence>